<proteinExistence type="predicted"/>
<sequence>MTQEERIQSIVDYLKRNHNISMEDICTKYEVSYDTARRDLVRMESDGLIVRVRGGAILPSMTKQISSYKERLTDAGSKRSIALAATSLIQSGDYLMLDTGTTTQYIAEFMPSQDNVVVTNSIDIAAILCDKPQTRTHMLGGELHAWHRYAFGPRTIEMLSDIRVDKLFLGTCGITAEGLFAPTVEEAYLKREMIKRANQVILLADSSKFEKTLFHRVCPFDDIDVLITDAELPVPFGKICTEYDIKVIVAAG</sequence>
<feature type="domain" description="HTH deoR-type" evidence="4">
    <location>
        <begin position="3"/>
        <end position="58"/>
    </location>
</feature>
<evidence type="ECO:0000256" key="1">
    <source>
        <dbReference type="ARBA" id="ARBA00023015"/>
    </source>
</evidence>
<dbReference type="SUPFAM" id="SSF46785">
    <property type="entry name" value="Winged helix' DNA-binding domain"/>
    <property type="match status" value="1"/>
</dbReference>
<accession>A0A1I1XFV1</accession>
<dbReference type="Proteomes" id="UP000198855">
    <property type="component" value="Unassembled WGS sequence"/>
</dbReference>
<dbReference type="InterPro" id="IPR036388">
    <property type="entry name" value="WH-like_DNA-bd_sf"/>
</dbReference>
<evidence type="ECO:0000259" key="4">
    <source>
        <dbReference type="PROSITE" id="PS51000"/>
    </source>
</evidence>
<dbReference type="InterPro" id="IPR014036">
    <property type="entry name" value="DeoR-like_C"/>
</dbReference>
<evidence type="ECO:0000256" key="2">
    <source>
        <dbReference type="ARBA" id="ARBA00023125"/>
    </source>
</evidence>
<keyword evidence="1" id="KW-0805">Transcription regulation</keyword>
<keyword evidence="6" id="KW-1185">Reference proteome</keyword>
<dbReference type="PROSITE" id="PS00894">
    <property type="entry name" value="HTH_DEOR_1"/>
    <property type="match status" value="1"/>
</dbReference>
<dbReference type="PRINTS" id="PR00037">
    <property type="entry name" value="HTHLACR"/>
</dbReference>
<evidence type="ECO:0000313" key="6">
    <source>
        <dbReference type="Proteomes" id="UP000198855"/>
    </source>
</evidence>
<dbReference type="Pfam" id="PF08220">
    <property type="entry name" value="HTH_DeoR"/>
    <property type="match status" value="1"/>
</dbReference>
<keyword evidence="2 5" id="KW-0238">DNA-binding</keyword>
<dbReference type="Pfam" id="PF00455">
    <property type="entry name" value="DeoRC"/>
    <property type="match status" value="1"/>
</dbReference>
<dbReference type="Gene3D" id="1.10.10.10">
    <property type="entry name" value="Winged helix-like DNA-binding domain superfamily/Winged helix DNA-binding domain"/>
    <property type="match status" value="1"/>
</dbReference>
<reference evidence="6" key="1">
    <citation type="submission" date="2016-10" db="EMBL/GenBank/DDBJ databases">
        <authorList>
            <person name="Varghese N."/>
            <person name="Submissions S."/>
        </authorList>
    </citation>
    <scope>NUCLEOTIDE SEQUENCE [LARGE SCALE GENOMIC DNA]</scope>
    <source>
        <strain evidence="6">CGMCC 1.10784</strain>
    </source>
</reference>
<dbReference type="SMART" id="SM01134">
    <property type="entry name" value="DeoRC"/>
    <property type="match status" value="1"/>
</dbReference>
<evidence type="ECO:0000313" key="5">
    <source>
        <dbReference type="EMBL" id="SFE06256.1"/>
    </source>
</evidence>
<gene>
    <name evidence="5" type="ORF">SAMN05216378_2174</name>
</gene>
<dbReference type="SMART" id="SM00420">
    <property type="entry name" value="HTH_DEOR"/>
    <property type="match status" value="1"/>
</dbReference>
<dbReference type="GO" id="GO:0003700">
    <property type="term" value="F:DNA-binding transcription factor activity"/>
    <property type="evidence" value="ECO:0007669"/>
    <property type="project" value="InterPro"/>
</dbReference>
<dbReference type="Gene3D" id="3.40.50.1360">
    <property type="match status" value="1"/>
</dbReference>
<dbReference type="InterPro" id="IPR036390">
    <property type="entry name" value="WH_DNA-bd_sf"/>
</dbReference>
<dbReference type="OrthoDB" id="9798651at2"/>
<organism evidence="5 6">
    <name type="scientific">Paenibacillus catalpae</name>
    <dbReference type="NCBI Taxonomy" id="1045775"/>
    <lineage>
        <taxon>Bacteria</taxon>
        <taxon>Bacillati</taxon>
        <taxon>Bacillota</taxon>
        <taxon>Bacilli</taxon>
        <taxon>Bacillales</taxon>
        <taxon>Paenibacillaceae</taxon>
        <taxon>Paenibacillus</taxon>
    </lineage>
</organism>
<evidence type="ECO:0000256" key="3">
    <source>
        <dbReference type="ARBA" id="ARBA00023163"/>
    </source>
</evidence>
<dbReference type="InterPro" id="IPR050313">
    <property type="entry name" value="Carb_Metab_HTH_regulators"/>
</dbReference>
<dbReference type="InterPro" id="IPR037171">
    <property type="entry name" value="NagB/RpiA_transferase-like"/>
</dbReference>
<dbReference type="PANTHER" id="PTHR30363">
    <property type="entry name" value="HTH-TYPE TRANSCRIPTIONAL REGULATOR SRLR-RELATED"/>
    <property type="match status" value="1"/>
</dbReference>
<name>A0A1I1XFV1_9BACL</name>
<dbReference type="EMBL" id="FOMT01000002">
    <property type="protein sequence ID" value="SFE06256.1"/>
    <property type="molecule type" value="Genomic_DNA"/>
</dbReference>
<dbReference type="STRING" id="1045775.SAMN05216378_2174"/>
<dbReference type="GO" id="GO:0003677">
    <property type="term" value="F:DNA binding"/>
    <property type="evidence" value="ECO:0007669"/>
    <property type="project" value="UniProtKB-KW"/>
</dbReference>
<dbReference type="AlphaFoldDB" id="A0A1I1XFV1"/>
<dbReference type="PANTHER" id="PTHR30363:SF51">
    <property type="entry name" value="HTH-TYPE TRANSCRIPTIONAL REPRESSOR GLCR"/>
    <property type="match status" value="1"/>
</dbReference>
<dbReference type="SUPFAM" id="SSF100950">
    <property type="entry name" value="NagB/RpiA/CoA transferase-like"/>
    <property type="match status" value="1"/>
</dbReference>
<dbReference type="RefSeq" id="WP_091184518.1">
    <property type="nucleotide sequence ID" value="NZ_FOMT01000002.1"/>
</dbReference>
<keyword evidence="3" id="KW-0804">Transcription</keyword>
<dbReference type="InterPro" id="IPR018356">
    <property type="entry name" value="Tscrpt_reg_HTH_DeoR_CS"/>
</dbReference>
<dbReference type="PROSITE" id="PS51000">
    <property type="entry name" value="HTH_DEOR_2"/>
    <property type="match status" value="1"/>
</dbReference>
<protein>
    <submittedName>
        <fullName evidence="5">DNA-binding transcriptional regulator of sugar metabolism, DeoR/GlpR family</fullName>
    </submittedName>
</protein>
<dbReference type="InterPro" id="IPR001034">
    <property type="entry name" value="DeoR_HTH"/>
</dbReference>